<dbReference type="Proteomes" id="UP000198761">
    <property type="component" value="Unassembled WGS sequence"/>
</dbReference>
<reference evidence="1 2" key="1">
    <citation type="submission" date="2016-10" db="EMBL/GenBank/DDBJ databases">
        <authorList>
            <person name="de Groot N.N."/>
        </authorList>
    </citation>
    <scope>NUCLEOTIDE SEQUENCE [LARGE SCALE GENOMIC DNA]</scope>
    <source>
        <strain evidence="1 2">DSM 3857</strain>
    </source>
</reference>
<keyword evidence="2" id="KW-1185">Reference proteome</keyword>
<dbReference type="PIRSF" id="PIRSF032131">
    <property type="entry name" value="UCP032131"/>
    <property type="match status" value="1"/>
</dbReference>
<evidence type="ECO:0000313" key="1">
    <source>
        <dbReference type="EMBL" id="SEN07070.1"/>
    </source>
</evidence>
<sequence>MIRYSLHCAQGHDFESWFASSAAFDALQARGLVSCAICGGTEVEKALMAPQVALKGTGAERPLSTPAHPAEAALAALRREIEANSEYVGVNFVTEARRIHAGNAPERAIHGEAKPDEARKLIEDGVPVAPLPFLPGRKAN</sequence>
<accession>A0A1H8DIJ2</accession>
<gene>
    <name evidence="1" type="ORF">SAMN04488103_10339</name>
</gene>
<dbReference type="Pfam" id="PF06676">
    <property type="entry name" value="DUF1178"/>
    <property type="match status" value="1"/>
</dbReference>
<dbReference type="RefSeq" id="WP_091299292.1">
    <property type="nucleotide sequence ID" value="NZ_FOCE01000003.1"/>
</dbReference>
<dbReference type="InterPro" id="IPR009562">
    <property type="entry name" value="DUF1178"/>
</dbReference>
<dbReference type="EMBL" id="FOCE01000003">
    <property type="protein sequence ID" value="SEN07070.1"/>
    <property type="molecule type" value="Genomic_DNA"/>
</dbReference>
<dbReference type="STRING" id="933059.SAMN04488103_10339"/>
<dbReference type="AlphaFoldDB" id="A0A1H8DIJ2"/>
<evidence type="ECO:0008006" key="3">
    <source>
        <dbReference type="Google" id="ProtNLM"/>
    </source>
</evidence>
<name>A0A1H8DIJ2_9RHOB</name>
<protein>
    <recommendedName>
        <fullName evidence="3">DUF1178 family protein</fullName>
    </recommendedName>
</protein>
<dbReference type="OrthoDB" id="9799894at2"/>
<evidence type="ECO:0000313" key="2">
    <source>
        <dbReference type="Proteomes" id="UP000198761"/>
    </source>
</evidence>
<organism evidence="1 2">
    <name type="scientific">Gemmobacter aquatilis</name>
    <dbReference type="NCBI Taxonomy" id="933059"/>
    <lineage>
        <taxon>Bacteria</taxon>
        <taxon>Pseudomonadati</taxon>
        <taxon>Pseudomonadota</taxon>
        <taxon>Alphaproteobacteria</taxon>
        <taxon>Rhodobacterales</taxon>
        <taxon>Paracoccaceae</taxon>
        <taxon>Gemmobacter</taxon>
    </lineage>
</organism>
<proteinExistence type="predicted"/>